<name>A0AAW1PSQ8_9CHLO</name>
<dbReference type="EMBL" id="JALJOQ010000011">
    <property type="protein sequence ID" value="KAK9811148.1"/>
    <property type="molecule type" value="Genomic_DNA"/>
</dbReference>
<keyword evidence="3" id="KW-1185">Reference proteome</keyword>
<feature type="domain" description="Nucleotide-diphospho-sugar transferase" evidence="1">
    <location>
        <begin position="100"/>
        <end position="314"/>
    </location>
</feature>
<reference evidence="2 3" key="1">
    <citation type="journal article" date="2024" name="Nat. Commun.">
        <title>Phylogenomics reveals the evolutionary origins of lichenization in chlorophyte algae.</title>
        <authorList>
            <person name="Puginier C."/>
            <person name="Libourel C."/>
            <person name="Otte J."/>
            <person name="Skaloud P."/>
            <person name="Haon M."/>
            <person name="Grisel S."/>
            <person name="Petersen M."/>
            <person name="Berrin J.G."/>
            <person name="Delaux P.M."/>
            <person name="Dal Grande F."/>
            <person name="Keller J."/>
        </authorList>
    </citation>
    <scope>NUCLEOTIDE SEQUENCE [LARGE SCALE GENOMIC DNA]</scope>
    <source>
        <strain evidence="2 3">SAG 2036</strain>
    </source>
</reference>
<dbReference type="InterPro" id="IPR005069">
    <property type="entry name" value="Nucl-diP-sugar_transferase"/>
</dbReference>
<sequence>MLIRKPSRLQLPLSGTATVGLILTSLVCGSLEPAPWNTRGSWDRRLQEERSAPAEVVDARADLRRRVDRVAHWNTVIVSQTNCGYLPFAENWLHHAAHANLTNYLIVTEDEPAANYLEARHPGHVLPAHLLSATRPNLAATGDKFRDFGSKDFIKLACARPVYLSAILALGYNVLWVDLDAALLMDPFKHLPWLYEYVGVDDELNNRGRDSNYLCTCFMFLRPTDRVRSLLSEWNEACERGGEGIVGNQILFNRVMRSRQNGTVPLDYYILPKQLYPDGWNMRRSRGENCGRFWRAPAWSHANYISGFDNKRQHFRDLGLWQGDKAEAAAVC</sequence>
<evidence type="ECO:0000313" key="2">
    <source>
        <dbReference type="EMBL" id="KAK9811148.1"/>
    </source>
</evidence>
<evidence type="ECO:0000313" key="3">
    <source>
        <dbReference type="Proteomes" id="UP001465755"/>
    </source>
</evidence>
<dbReference type="InterPro" id="IPR052636">
    <property type="entry name" value="UDP-D-xylose:L-fucose_XylT"/>
</dbReference>
<organism evidence="2 3">
    <name type="scientific">Symbiochloris irregularis</name>
    <dbReference type="NCBI Taxonomy" id="706552"/>
    <lineage>
        <taxon>Eukaryota</taxon>
        <taxon>Viridiplantae</taxon>
        <taxon>Chlorophyta</taxon>
        <taxon>core chlorophytes</taxon>
        <taxon>Trebouxiophyceae</taxon>
        <taxon>Trebouxiales</taxon>
        <taxon>Trebouxiaceae</taxon>
        <taxon>Symbiochloris</taxon>
    </lineage>
</organism>
<dbReference type="AlphaFoldDB" id="A0AAW1PSQ8"/>
<proteinExistence type="predicted"/>
<accession>A0AAW1PSQ8</accession>
<dbReference type="GO" id="GO:0016757">
    <property type="term" value="F:glycosyltransferase activity"/>
    <property type="evidence" value="ECO:0007669"/>
    <property type="project" value="TreeGrafter"/>
</dbReference>
<dbReference type="PANTHER" id="PTHR47032:SF1">
    <property type="entry name" value="UDP-D-XYLOSE:L-FUCOSE ALPHA-1,3-D-XYLOSYLTRANSFERASE-RELATED"/>
    <property type="match status" value="1"/>
</dbReference>
<dbReference type="GO" id="GO:0005794">
    <property type="term" value="C:Golgi apparatus"/>
    <property type="evidence" value="ECO:0007669"/>
    <property type="project" value="TreeGrafter"/>
</dbReference>
<gene>
    <name evidence="2" type="ORF">WJX73_006677</name>
</gene>
<dbReference type="PANTHER" id="PTHR47032">
    <property type="entry name" value="UDP-D-XYLOSE:L-FUCOSE ALPHA-1,3-D-XYLOSYLTRANSFERASE-RELATED"/>
    <property type="match status" value="1"/>
</dbReference>
<evidence type="ECO:0000259" key="1">
    <source>
        <dbReference type="Pfam" id="PF03407"/>
    </source>
</evidence>
<dbReference type="Proteomes" id="UP001465755">
    <property type="component" value="Unassembled WGS sequence"/>
</dbReference>
<comment type="caution">
    <text evidence="2">The sequence shown here is derived from an EMBL/GenBank/DDBJ whole genome shotgun (WGS) entry which is preliminary data.</text>
</comment>
<dbReference type="Pfam" id="PF03407">
    <property type="entry name" value="Nucleotid_trans"/>
    <property type="match status" value="1"/>
</dbReference>
<protein>
    <recommendedName>
        <fullName evidence="1">Nucleotide-diphospho-sugar transferase domain-containing protein</fullName>
    </recommendedName>
</protein>